<dbReference type="EMBL" id="JACGWU010000001">
    <property type="protein sequence ID" value="MBA8828576.1"/>
    <property type="molecule type" value="Genomic_DNA"/>
</dbReference>
<keyword evidence="1" id="KW-1133">Transmembrane helix</keyword>
<protein>
    <submittedName>
        <fullName evidence="2">Uncharacterized protein</fullName>
    </submittedName>
</protein>
<accession>A0A7W3JST1</accession>
<keyword evidence="1" id="KW-0472">Membrane</keyword>
<feature type="transmembrane region" description="Helical" evidence="1">
    <location>
        <begin position="12"/>
        <end position="33"/>
    </location>
</feature>
<proteinExistence type="predicted"/>
<sequence length="146" mass="15175">MSLTSSLIGRRRRLASVFVIVGFGLVTVLLVGIGSNDVQENAPLNSGSSRISVDVGTMGADKVIGDPLAFAIAEVHAGRVASLLGTRTGATSNAAEPVVGRIVSRNGDFVLVEVSATVSGERTIATLLLQKQENGWRTRDVFDPAG</sequence>
<evidence type="ECO:0000256" key="1">
    <source>
        <dbReference type="SAM" id="Phobius"/>
    </source>
</evidence>
<dbReference type="AlphaFoldDB" id="A0A7W3JST1"/>
<name>A0A7W3JST1_9MICO</name>
<dbReference type="Proteomes" id="UP000524237">
    <property type="component" value="Unassembled WGS sequence"/>
</dbReference>
<dbReference type="RefSeq" id="WP_182483975.1">
    <property type="nucleotide sequence ID" value="NZ_JACGWU010000001.1"/>
</dbReference>
<organism evidence="2 3">
    <name type="scientific">Alpinimonas psychrophila</name>
    <dbReference type="NCBI Taxonomy" id="748908"/>
    <lineage>
        <taxon>Bacteria</taxon>
        <taxon>Bacillati</taxon>
        <taxon>Actinomycetota</taxon>
        <taxon>Actinomycetes</taxon>
        <taxon>Micrococcales</taxon>
        <taxon>Microbacteriaceae</taxon>
        <taxon>Alpinimonas</taxon>
    </lineage>
</organism>
<keyword evidence="3" id="KW-1185">Reference proteome</keyword>
<evidence type="ECO:0000313" key="2">
    <source>
        <dbReference type="EMBL" id="MBA8828576.1"/>
    </source>
</evidence>
<comment type="caution">
    <text evidence="2">The sequence shown here is derived from an EMBL/GenBank/DDBJ whole genome shotgun (WGS) entry which is preliminary data.</text>
</comment>
<keyword evidence="1" id="KW-0812">Transmembrane</keyword>
<gene>
    <name evidence="2" type="ORF">FB555_000647</name>
</gene>
<reference evidence="2 3" key="1">
    <citation type="submission" date="2020-07" db="EMBL/GenBank/DDBJ databases">
        <title>Sequencing the genomes of 1000 actinobacteria strains.</title>
        <authorList>
            <person name="Klenk H.-P."/>
        </authorList>
    </citation>
    <scope>NUCLEOTIDE SEQUENCE [LARGE SCALE GENOMIC DNA]</scope>
    <source>
        <strain evidence="2 3">DSM 23737</strain>
    </source>
</reference>
<evidence type="ECO:0000313" key="3">
    <source>
        <dbReference type="Proteomes" id="UP000524237"/>
    </source>
</evidence>